<evidence type="ECO:0000313" key="1">
    <source>
        <dbReference type="Ensembl" id="ENSOTSP00005121565.1"/>
    </source>
</evidence>
<reference evidence="1" key="2">
    <citation type="submission" date="2025-08" db="UniProtKB">
        <authorList>
            <consortium name="Ensembl"/>
        </authorList>
    </citation>
    <scope>IDENTIFICATION</scope>
</reference>
<dbReference type="SUPFAM" id="SSF48619">
    <property type="entry name" value="Phospholipase A2, PLA2"/>
    <property type="match status" value="1"/>
</dbReference>
<evidence type="ECO:0000313" key="2">
    <source>
        <dbReference type="Proteomes" id="UP000694402"/>
    </source>
</evidence>
<dbReference type="Proteomes" id="UP000694402">
    <property type="component" value="Unassembled WGS sequence"/>
</dbReference>
<reference evidence="1" key="3">
    <citation type="submission" date="2025-09" db="UniProtKB">
        <authorList>
            <consortium name="Ensembl"/>
        </authorList>
    </citation>
    <scope>IDENTIFICATION</scope>
</reference>
<evidence type="ECO:0008006" key="3">
    <source>
        <dbReference type="Google" id="ProtNLM"/>
    </source>
</evidence>
<protein>
    <recommendedName>
        <fullName evidence="3">Phospholipase A(2)</fullName>
    </recommendedName>
</protein>
<dbReference type="GO" id="GO:0006644">
    <property type="term" value="P:phospholipid metabolic process"/>
    <property type="evidence" value="ECO:0007669"/>
    <property type="project" value="InterPro"/>
</dbReference>
<proteinExistence type="predicted"/>
<dbReference type="InterPro" id="IPR036444">
    <property type="entry name" value="PLipase_A2_dom_sf"/>
</dbReference>
<keyword evidence="2" id="KW-1185">Reference proteome</keyword>
<dbReference type="AlphaFoldDB" id="A0AAZ3PZB5"/>
<reference evidence="2" key="1">
    <citation type="journal article" date="2018" name="PLoS ONE">
        <title>Chinook salmon (Oncorhynchus tshawytscha) genome and transcriptome.</title>
        <authorList>
            <person name="Christensen K.A."/>
            <person name="Leong J.S."/>
            <person name="Sakhrani D."/>
            <person name="Biagi C.A."/>
            <person name="Minkley D.R."/>
            <person name="Withler R.E."/>
            <person name="Rondeau E.B."/>
            <person name="Koop B.F."/>
            <person name="Devlin R.H."/>
        </authorList>
    </citation>
    <scope>NUCLEOTIDE SEQUENCE [LARGE SCALE GENOMIC DNA]</scope>
</reference>
<dbReference type="Ensembl" id="ENSOTST00005156611.1">
    <property type="protein sequence ID" value="ENSOTSP00005121565.1"/>
    <property type="gene ID" value="ENSOTSG00005065324.1"/>
</dbReference>
<dbReference type="Gene3D" id="1.20.90.10">
    <property type="entry name" value="Phospholipase A2 domain"/>
    <property type="match status" value="1"/>
</dbReference>
<organism evidence="1 2">
    <name type="scientific">Oncorhynchus tshawytscha</name>
    <name type="common">Chinook salmon</name>
    <name type="synonym">Salmo tshawytscha</name>
    <dbReference type="NCBI Taxonomy" id="74940"/>
    <lineage>
        <taxon>Eukaryota</taxon>
        <taxon>Metazoa</taxon>
        <taxon>Chordata</taxon>
        <taxon>Craniata</taxon>
        <taxon>Vertebrata</taxon>
        <taxon>Euteleostomi</taxon>
        <taxon>Actinopterygii</taxon>
        <taxon>Neopterygii</taxon>
        <taxon>Teleostei</taxon>
        <taxon>Protacanthopterygii</taxon>
        <taxon>Salmoniformes</taxon>
        <taxon>Salmonidae</taxon>
        <taxon>Salmoninae</taxon>
        <taxon>Oncorhynchus</taxon>
    </lineage>
</organism>
<sequence length="51" mass="5618">MGTMEVHDWANPDSWPVLDYANTGCYCGKGSLGTPVNPLDRYAVKTCNLQQ</sequence>
<dbReference type="GO" id="GO:0004623">
    <property type="term" value="F:phospholipase A2 activity"/>
    <property type="evidence" value="ECO:0007669"/>
    <property type="project" value="InterPro"/>
</dbReference>
<accession>A0AAZ3PZB5</accession>
<dbReference type="GeneTree" id="ENSGT01120000277186"/>
<dbReference type="GO" id="GO:0050482">
    <property type="term" value="P:arachidonate secretion"/>
    <property type="evidence" value="ECO:0007669"/>
    <property type="project" value="InterPro"/>
</dbReference>
<name>A0AAZ3PZB5_ONCTS</name>